<feature type="transmembrane region" description="Helical" evidence="5">
    <location>
        <begin position="16"/>
        <end position="37"/>
    </location>
</feature>
<dbReference type="AlphaFoldDB" id="A0A2B4SVR6"/>
<dbReference type="GO" id="GO:0016020">
    <property type="term" value="C:membrane"/>
    <property type="evidence" value="ECO:0007669"/>
    <property type="project" value="UniProtKB-SubCell"/>
</dbReference>
<comment type="caution">
    <text evidence="6">The sequence shown here is derived from an EMBL/GenBank/DDBJ whole genome shotgun (WGS) entry which is preliminary data.</text>
</comment>
<dbReference type="Gene3D" id="1.20.1250.20">
    <property type="entry name" value="MFS general substrate transporter like domains"/>
    <property type="match status" value="1"/>
</dbReference>
<feature type="transmembrane region" description="Helical" evidence="5">
    <location>
        <begin position="77"/>
        <end position="99"/>
    </location>
</feature>
<keyword evidence="2 5" id="KW-0812">Transmembrane</keyword>
<dbReference type="InterPro" id="IPR036259">
    <property type="entry name" value="MFS_trans_sf"/>
</dbReference>
<reference evidence="7" key="1">
    <citation type="journal article" date="2017" name="bioRxiv">
        <title>Comparative analysis of the genomes of Stylophora pistillata and Acropora digitifera provides evidence for extensive differences between species of corals.</title>
        <authorList>
            <person name="Voolstra C.R."/>
            <person name="Li Y."/>
            <person name="Liew Y.J."/>
            <person name="Baumgarten S."/>
            <person name="Zoccola D."/>
            <person name="Flot J.-F."/>
            <person name="Tambutte S."/>
            <person name="Allemand D."/>
            <person name="Aranda M."/>
        </authorList>
    </citation>
    <scope>NUCLEOTIDE SEQUENCE [LARGE SCALE GENOMIC DNA]</scope>
</reference>
<evidence type="ECO:0000256" key="2">
    <source>
        <dbReference type="ARBA" id="ARBA00022692"/>
    </source>
</evidence>
<dbReference type="PANTHER" id="PTHR10924">
    <property type="entry name" value="MAJOR FACILITATOR SUPERFAMILY PROTEIN-RELATED"/>
    <property type="match status" value="1"/>
</dbReference>
<gene>
    <name evidence="6" type="primary">dirc2</name>
    <name evidence="6" type="ORF">AWC38_SpisGene2468</name>
</gene>
<evidence type="ECO:0000256" key="1">
    <source>
        <dbReference type="ARBA" id="ARBA00004141"/>
    </source>
</evidence>
<evidence type="ECO:0000256" key="4">
    <source>
        <dbReference type="ARBA" id="ARBA00023136"/>
    </source>
</evidence>
<organism evidence="6 7">
    <name type="scientific">Stylophora pistillata</name>
    <name type="common">Smooth cauliflower coral</name>
    <dbReference type="NCBI Taxonomy" id="50429"/>
    <lineage>
        <taxon>Eukaryota</taxon>
        <taxon>Metazoa</taxon>
        <taxon>Cnidaria</taxon>
        <taxon>Anthozoa</taxon>
        <taxon>Hexacorallia</taxon>
        <taxon>Scleractinia</taxon>
        <taxon>Astrocoeniina</taxon>
        <taxon>Pocilloporidae</taxon>
        <taxon>Stylophora</taxon>
    </lineage>
</organism>
<dbReference type="InterPro" id="IPR049680">
    <property type="entry name" value="FLVCR1-2_SLC49-like"/>
</dbReference>
<evidence type="ECO:0000256" key="5">
    <source>
        <dbReference type="SAM" id="Phobius"/>
    </source>
</evidence>
<accession>A0A2B4SVR6</accession>
<dbReference type="OrthoDB" id="422206at2759"/>
<evidence type="ECO:0000313" key="6">
    <source>
        <dbReference type="EMBL" id="PFX32658.1"/>
    </source>
</evidence>
<dbReference type="SUPFAM" id="SSF103473">
    <property type="entry name" value="MFS general substrate transporter"/>
    <property type="match status" value="1"/>
</dbReference>
<dbReference type="Proteomes" id="UP000225706">
    <property type="component" value="Unassembled WGS sequence"/>
</dbReference>
<evidence type="ECO:0000313" key="7">
    <source>
        <dbReference type="Proteomes" id="UP000225706"/>
    </source>
</evidence>
<comment type="subcellular location">
    <subcellularLocation>
        <location evidence="1">Membrane</location>
        <topology evidence="1">Multi-pass membrane protein</topology>
    </subcellularLocation>
</comment>
<feature type="transmembrane region" description="Helical" evidence="5">
    <location>
        <begin position="49"/>
        <end position="71"/>
    </location>
</feature>
<dbReference type="PANTHER" id="PTHR10924:SF27">
    <property type="entry name" value="SOLUTE CARRIER FAMILY 49 MEMBER 4"/>
    <property type="match status" value="1"/>
</dbReference>
<feature type="transmembrane region" description="Helical" evidence="5">
    <location>
        <begin position="140"/>
        <end position="159"/>
    </location>
</feature>
<name>A0A2B4SVR6_STYPI</name>
<keyword evidence="7" id="KW-1185">Reference proteome</keyword>
<proteinExistence type="predicted"/>
<keyword evidence="4 5" id="KW-0472">Membrane</keyword>
<sequence>MLDVFLAKFHVDYITAGWLGCSATLAGVVSGIAVARFTDYIRHRTKQILAMLLILSTLSQLIFSLSCARILPSTKPVLYSSIVFGGFVYNGTLPLFFELAMECIYPVGEGIAGGILITAGNVVLLLFYVAFMIPKFDVRWMNWVTVSGLGVCFLGLFMYREKYIRLDLDVNQDREPVNRNLSESLG</sequence>
<protein>
    <submittedName>
        <fullName evidence="6">Disrupted in renal carcinoma protein 2-like</fullName>
    </submittedName>
</protein>
<feature type="transmembrane region" description="Helical" evidence="5">
    <location>
        <begin position="111"/>
        <end position="134"/>
    </location>
</feature>
<evidence type="ECO:0000256" key="3">
    <source>
        <dbReference type="ARBA" id="ARBA00022989"/>
    </source>
</evidence>
<keyword evidence="3 5" id="KW-1133">Transmembrane helix</keyword>
<dbReference type="EMBL" id="LSMT01000020">
    <property type="protein sequence ID" value="PFX32658.1"/>
    <property type="molecule type" value="Genomic_DNA"/>
</dbReference>